<reference evidence="1 2" key="1">
    <citation type="submission" date="2016-09" db="EMBL/GenBank/DDBJ databases">
        <title>Acidihalobacter prosperus V6 (DSM14174).</title>
        <authorList>
            <person name="Khaleque H.N."/>
            <person name="Ramsay J.P."/>
            <person name="Murphy R.J.T."/>
            <person name="Kaksonen A.H."/>
            <person name="Boxall N.J."/>
            <person name="Watkin E.L.J."/>
        </authorList>
    </citation>
    <scope>NUCLEOTIDE SEQUENCE [LARGE SCALE GENOMIC DNA]</scope>
    <source>
        <strain evidence="1 2">V6</strain>
    </source>
</reference>
<dbReference type="Gene3D" id="3.40.50.1820">
    <property type="entry name" value="alpha/beta hydrolase"/>
    <property type="match status" value="1"/>
</dbReference>
<name>A0A1D8K5G6_9GAMM</name>
<dbReference type="AlphaFoldDB" id="A0A1D8K5G6"/>
<dbReference type="InterPro" id="IPR029058">
    <property type="entry name" value="AB_hydrolase_fold"/>
</dbReference>
<evidence type="ECO:0008006" key="3">
    <source>
        <dbReference type="Google" id="ProtNLM"/>
    </source>
</evidence>
<evidence type="ECO:0000313" key="1">
    <source>
        <dbReference type="EMBL" id="AOV16209.1"/>
    </source>
</evidence>
<organism evidence="1 2">
    <name type="scientific">Acidihalobacter aeolianus</name>
    <dbReference type="NCBI Taxonomy" id="2792603"/>
    <lineage>
        <taxon>Bacteria</taxon>
        <taxon>Pseudomonadati</taxon>
        <taxon>Pseudomonadota</taxon>
        <taxon>Gammaproteobacteria</taxon>
        <taxon>Chromatiales</taxon>
        <taxon>Ectothiorhodospiraceae</taxon>
        <taxon>Acidihalobacter</taxon>
    </lineage>
</organism>
<dbReference type="EMBL" id="CP017448">
    <property type="protein sequence ID" value="AOV16209.1"/>
    <property type="molecule type" value="Genomic_DNA"/>
</dbReference>
<accession>A0A1D8K5G6</accession>
<dbReference type="RefSeq" id="WP_070071803.1">
    <property type="nucleotide sequence ID" value="NZ_CP017448.1"/>
</dbReference>
<protein>
    <recommendedName>
        <fullName evidence="3">Phospholipase</fullName>
    </recommendedName>
</protein>
<dbReference type="Proteomes" id="UP000095342">
    <property type="component" value="Chromosome"/>
</dbReference>
<evidence type="ECO:0000313" key="2">
    <source>
        <dbReference type="Proteomes" id="UP000095342"/>
    </source>
</evidence>
<gene>
    <name evidence="1" type="ORF">BJI67_03205</name>
</gene>
<sequence length="410" mass="45114">MIVHSTGGLVAREWISGYYGDDVARCPARRLIMLAPANFGSRLASFGKSMVGRLVKGWDNWFHTGTEMLNALELASPYQWRLAEQDLFVPNGRASAPTIYAGDGIQAFVIVGTHPYASLLRQIVNEDGADGTVRACAANLNARGVTIDFAADETQPTFAPWKTRHKAQIPLAVLPDRTHGSIVDPDRNDIKSPDTYEKRLGELILQALDCAGADDYAALADDWAAITAETAALASSEAARDELLGKGSDPKWFHQYLQVNVRVIDDHGADVGDYFLEFSGPEEERGDSSSLYFHTEVLEDVHVNQRNSAYRCLYVDHTDLVGHYYDAIRGKVAHALFMSLSAAPPGGNVSYFGNYRTGAKGIVPLHFEDEKKSGTAAERRINWLQPNTTHFATLIIPRTPADKVFRMKKG</sequence>
<dbReference type="KEGG" id="aaeo:BJI67_03205"/>
<proteinExistence type="predicted"/>
<dbReference type="SUPFAM" id="SSF53474">
    <property type="entry name" value="alpha/beta-Hydrolases"/>
    <property type="match status" value="1"/>
</dbReference>
<keyword evidence="2" id="KW-1185">Reference proteome</keyword>